<organism evidence="2 3">
    <name type="scientific">Solanum commersonii</name>
    <name type="common">Commerson's wild potato</name>
    <name type="synonym">Commerson's nightshade</name>
    <dbReference type="NCBI Taxonomy" id="4109"/>
    <lineage>
        <taxon>Eukaryota</taxon>
        <taxon>Viridiplantae</taxon>
        <taxon>Streptophyta</taxon>
        <taxon>Embryophyta</taxon>
        <taxon>Tracheophyta</taxon>
        <taxon>Spermatophyta</taxon>
        <taxon>Magnoliopsida</taxon>
        <taxon>eudicotyledons</taxon>
        <taxon>Gunneridae</taxon>
        <taxon>Pentapetalae</taxon>
        <taxon>asterids</taxon>
        <taxon>lamiids</taxon>
        <taxon>Solanales</taxon>
        <taxon>Solanaceae</taxon>
        <taxon>Solanoideae</taxon>
        <taxon>Solaneae</taxon>
        <taxon>Solanum</taxon>
    </lineage>
</organism>
<dbReference type="Proteomes" id="UP000824120">
    <property type="component" value="Chromosome 12"/>
</dbReference>
<protein>
    <submittedName>
        <fullName evidence="2">Uncharacterized protein</fullName>
    </submittedName>
</protein>
<name>A0A9J5W6R4_SOLCO</name>
<comment type="caution">
    <text evidence="2">The sequence shown here is derived from an EMBL/GenBank/DDBJ whole genome shotgun (WGS) entry which is preliminary data.</text>
</comment>
<gene>
    <name evidence="2" type="ORF">H5410_060500</name>
</gene>
<keyword evidence="3" id="KW-1185">Reference proteome</keyword>
<feature type="compositionally biased region" description="Polar residues" evidence="1">
    <location>
        <begin position="99"/>
        <end position="110"/>
    </location>
</feature>
<feature type="region of interest" description="Disordered" evidence="1">
    <location>
        <begin position="89"/>
        <end position="110"/>
    </location>
</feature>
<reference evidence="2 3" key="1">
    <citation type="submission" date="2020-09" db="EMBL/GenBank/DDBJ databases">
        <title>De no assembly of potato wild relative species, Solanum commersonii.</title>
        <authorList>
            <person name="Cho K."/>
        </authorList>
    </citation>
    <scope>NUCLEOTIDE SEQUENCE [LARGE SCALE GENOMIC DNA]</scope>
    <source>
        <strain evidence="2">LZ3.2</strain>
        <tissue evidence="2">Leaf</tissue>
    </source>
</reference>
<sequence length="123" mass="13833">MKKGILSKSKAITMYMEEVKKDLIKYLDIDIGDDISMASASHINNDDEGCMVGEAQSGHSNDEIDIDALLAKFQEQVEESSNKATCKSKNKICNEDPTRQNNWGNTPSNFNKAEEFLEDSKYF</sequence>
<dbReference type="EMBL" id="JACXVP010000012">
    <property type="protein sequence ID" value="KAG5570734.1"/>
    <property type="molecule type" value="Genomic_DNA"/>
</dbReference>
<accession>A0A9J5W6R4</accession>
<dbReference type="AlphaFoldDB" id="A0A9J5W6R4"/>
<evidence type="ECO:0000256" key="1">
    <source>
        <dbReference type="SAM" id="MobiDB-lite"/>
    </source>
</evidence>
<evidence type="ECO:0000313" key="2">
    <source>
        <dbReference type="EMBL" id="KAG5570734.1"/>
    </source>
</evidence>
<proteinExistence type="predicted"/>
<evidence type="ECO:0000313" key="3">
    <source>
        <dbReference type="Proteomes" id="UP000824120"/>
    </source>
</evidence>